<evidence type="ECO:0000313" key="2">
    <source>
        <dbReference type="EMBL" id="MEA5443134.1"/>
    </source>
</evidence>
<dbReference type="InterPro" id="IPR002708">
    <property type="entry name" value="HcyBio"/>
</dbReference>
<feature type="domain" description="Homocysteine biosynthesis enzyme sulfur-incorporation" evidence="1">
    <location>
        <begin position="22"/>
        <end position="366"/>
    </location>
</feature>
<reference evidence="2 3" key="1">
    <citation type="submission" date="2023-12" db="EMBL/GenBank/DDBJ databases">
        <title>Baltic Sea Cyanobacteria.</title>
        <authorList>
            <person name="Delbaje E."/>
            <person name="Fewer D.P."/>
            <person name="Shishido T.K."/>
        </authorList>
    </citation>
    <scope>NUCLEOTIDE SEQUENCE [LARGE SCALE GENOMIC DNA]</scope>
    <source>
        <strain evidence="2 3">UHCC 0281</strain>
    </source>
</reference>
<gene>
    <name evidence="2" type="ORF">VB739_11280</name>
</gene>
<proteinExistence type="predicted"/>
<dbReference type="Proteomes" id="UP001302329">
    <property type="component" value="Unassembled WGS sequence"/>
</dbReference>
<dbReference type="RefSeq" id="WP_323357147.1">
    <property type="nucleotide sequence ID" value="NZ_JAYGHY010000038.1"/>
</dbReference>
<dbReference type="Pfam" id="PF01837">
    <property type="entry name" value="HcyBio"/>
    <property type="match status" value="1"/>
</dbReference>
<accession>A0ABU5SXD4</accession>
<evidence type="ECO:0000313" key="3">
    <source>
        <dbReference type="Proteomes" id="UP001302329"/>
    </source>
</evidence>
<protein>
    <submittedName>
        <fullName evidence="2">Homocysteine biosynthesis protein</fullName>
    </submittedName>
</protein>
<sequence>MTLPARRESDLRERQRKGVLRVRAAADFRALVAEVGLAEAYDSTDVVVAANAEFTDQGSLHLNIGPCDPPIRFREAQLDALAAQSGGGGGDLVLPIGGGLGENQRQGGAQLLDRLLKGGSLTLTATGEVTALQPRRDLQAQLDLERIGSGRLLLHRAISENGVVAVSSAEGVLRSPWGPVLGPFGNALYGCAGAGSIGLTMPGLALLGPGSPVLVAGAIGWVVGSGSGHQPGVRRSTGGHALSPGAVAAVSVDLHGLRPEWLRPCFFEGHGAGLLVGLAAPVPLINDEVARQAACGDGELEAPVLDMAIPRRLRPRFGSVSYAQLKSGLIQVEGRRITAAPAHSPRLAEAVAAELIAWLQDGRFPLHLPVRPLSQRGGLIPLDS</sequence>
<evidence type="ECO:0000259" key="1">
    <source>
        <dbReference type="Pfam" id="PF01837"/>
    </source>
</evidence>
<organism evidence="2 3">
    <name type="scientific">Cyanobium gracile UHCC 0281</name>
    <dbReference type="NCBI Taxonomy" id="3110309"/>
    <lineage>
        <taxon>Bacteria</taxon>
        <taxon>Bacillati</taxon>
        <taxon>Cyanobacteriota</taxon>
        <taxon>Cyanophyceae</taxon>
        <taxon>Synechococcales</taxon>
        <taxon>Prochlorococcaceae</taxon>
        <taxon>Cyanobium</taxon>
    </lineage>
</organism>
<keyword evidence="3" id="KW-1185">Reference proteome</keyword>
<name>A0ABU5SXD4_9CYAN</name>
<dbReference type="EMBL" id="JAYGHY010000038">
    <property type="protein sequence ID" value="MEA5443134.1"/>
    <property type="molecule type" value="Genomic_DNA"/>
</dbReference>
<comment type="caution">
    <text evidence="2">The sequence shown here is derived from an EMBL/GenBank/DDBJ whole genome shotgun (WGS) entry which is preliminary data.</text>
</comment>